<dbReference type="Proteomes" id="UP000664628">
    <property type="component" value="Unassembled WGS sequence"/>
</dbReference>
<dbReference type="InterPro" id="IPR013320">
    <property type="entry name" value="ConA-like_dom_sf"/>
</dbReference>
<reference evidence="2 3" key="1">
    <citation type="submission" date="2021-03" db="EMBL/GenBank/DDBJ databases">
        <title>Fibrella sp. HMF5405 genome sequencing and assembly.</title>
        <authorList>
            <person name="Kang H."/>
            <person name="Kim H."/>
            <person name="Bae S."/>
            <person name="Joh K."/>
        </authorList>
    </citation>
    <scope>NUCLEOTIDE SEQUENCE [LARGE SCALE GENOMIC DNA]</scope>
    <source>
        <strain evidence="2 3">HMF5405</strain>
    </source>
</reference>
<name>A0ABS3JAS1_9BACT</name>
<evidence type="ECO:0000313" key="3">
    <source>
        <dbReference type="Proteomes" id="UP000664628"/>
    </source>
</evidence>
<proteinExistence type="predicted"/>
<dbReference type="Gene3D" id="2.60.120.200">
    <property type="match status" value="1"/>
</dbReference>
<dbReference type="SUPFAM" id="SSF49899">
    <property type="entry name" value="Concanavalin A-like lectins/glucanases"/>
    <property type="match status" value="1"/>
</dbReference>
<dbReference type="Pfam" id="PF17851">
    <property type="entry name" value="GH43_C2"/>
    <property type="match status" value="1"/>
</dbReference>
<feature type="domain" description="Beta-xylosidase C-terminal Concanavalin A-like" evidence="1">
    <location>
        <begin position="10"/>
        <end position="51"/>
    </location>
</feature>
<dbReference type="InterPro" id="IPR041542">
    <property type="entry name" value="GH43_C2"/>
</dbReference>
<sequence>MYSTDGQVFAKAGSEFRAEVGRWIGAKMGIFCTRTTQINDSGYADFDWFRIGPAPATGQ</sequence>
<gene>
    <name evidence="2" type="ORF">J2I46_00730</name>
</gene>
<evidence type="ECO:0000259" key="1">
    <source>
        <dbReference type="Pfam" id="PF17851"/>
    </source>
</evidence>
<keyword evidence="3" id="KW-1185">Reference proteome</keyword>
<organism evidence="2 3">
    <name type="scientific">Fibrella forsythiae</name>
    <dbReference type="NCBI Taxonomy" id="2817061"/>
    <lineage>
        <taxon>Bacteria</taxon>
        <taxon>Pseudomonadati</taxon>
        <taxon>Bacteroidota</taxon>
        <taxon>Cytophagia</taxon>
        <taxon>Cytophagales</taxon>
        <taxon>Spirosomataceae</taxon>
        <taxon>Fibrella</taxon>
    </lineage>
</organism>
<protein>
    <recommendedName>
        <fullName evidence="1">Beta-xylosidase C-terminal Concanavalin A-like domain-containing protein</fullName>
    </recommendedName>
</protein>
<comment type="caution">
    <text evidence="2">The sequence shown here is derived from an EMBL/GenBank/DDBJ whole genome shotgun (WGS) entry which is preliminary data.</text>
</comment>
<accession>A0ABS3JAS1</accession>
<dbReference type="EMBL" id="JAFMYW010000001">
    <property type="protein sequence ID" value="MBO0947088.1"/>
    <property type="molecule type" value="Genomic_DNA"/>
</dbReference>
<evidence type="ECO:0000313" key="2">
    <source>
        <dbReference type="EMBL" id="MBO0947088.1"/>
    </source>
</evidence>